<evidence type="ECO:0000313" key="3">
    <source>
        <dbReference type="Proteomes" id="UP000663843"/>
    </source>
</evidence>
<feature type="compositionally biased region" description="Basic and acidic residues" evidence="1">
    <location>
        <begin position="708"/>
        <end position="717"/>
    </location>
</feature>
<feature type="region of interest" description="Disordered" evidence="1">
    <location>
        <begin position="1"/>
        <end position="20"/>
    </location>
</feature>
<sequence length="1321" mass="145034">MAEPASTNSQAERTASLSRAAESLAKAATKLSEAARAMSMVAEALSKGNIAKKSGINGSEGKPLQSGQPEPVPSSEAVPAEDEGAGLPQPHRILLDDEADILLMLCSLIYDRPKVVATLPAAPIDGVAETNAMVADPSEGMTIDLCYDKFLKEKRSLILLSETDIPSVSAKEVADYSVIHVGWPAEKRRYVAQRRAHHASNNLLLAFSGDKDLYPAGSAIMSQTETWPGDSPGFRASVDILRPLFEERLSEVPFEVKEEVYLDWIHSHSQQGSRFVSSWTPSTLVNRANKFILGPLAYRSPGSLAQGSTLQAPLVDLLPEVPMEFVTQHGLQAAVGEGLLRVETEAEGDDTEIHEPGSNSASRWSAANAGTEALFNHIPSSQRASEIDHINTQKDFAPHFHGVNVSPVASGNPMNFELITGQTYFALEEEFDSIPLIYFLTRRFKKTIIFLEGTMLKKYTNLFRALMRQQVIMIKPGDVSPLAEEVSFRFVQSASPVVLLIEHTINELPNVLKQYSIGCWVYWAHDLQISIAKRLQAQLTSTMVALVIPSSRRDRLFVGISGFKEHPQASLILSRNNPSLLEPERNATRVILSEGRWIQGLYTTRIASLRGGSHQGTRNALEAVQLANQYAARVLLHGTPEDGSRVYPPVAGRPGVKALWLRMPSESGRNTSADSIQTSLASLANAADILAQAATSLAAAAQATVEALSKETTRPESPEESYGINLGRGSDAGLEIVNSGDEDQRPTGEGRPMSVTGDAEDQTDLHSVNTDIPEPPGNSHQNDSSYRLLVDSETDVLLFVCALIDKRHKTICYMPCGNVPLKAYKLLIESVTESPVHMLSTTSKWDLGYTDFLKSHGSVLLVPETLLPQLEMDENSWVIHVGWPASEERYTTQRTTHRAHNNILVACSLDQSWYSSGSNIMRQTQPWPLDNASFRASVSILRPLYEIILSEISLEMKAQVYLDWIQLHGIHGSRRVEMWSPSVLVQHANDYILKVWQWSGEHTGGDDIPLPEVSRGFVTQNSLQQPVLEELLRVEDDDSPSPVPSPSPRPDSVLAQTEFQPTTGNTCFILHEEFDALPLMCFISEKYGKVILFLEGQAALRYYQKLIVKITGRLTIFPTALNDSQAIEEAVVKFLSAPSPAILLLAYNISNLPAALNQGSIDCCVYWSFNSPLRPARQNQSLINSDTTIIIMMPVRQRRIPFAKDFPKHPSASIPLDLTESSPLAPIRNKIKSILTSSKGVVKSLYTNRVYGVGVLPRHSVSAEEVARRANQYAARVLLHGDIEDGSEVFPPVAGRPMVPKIAVEKFDLQPAVDAGLLTVG</sequence>
<reference evidence="2" key="1">
    <citation type="submission" date="2021-01" db="EMBL/GenBank/DDBJ databases">
        <authorList>
            <person name="Kaushik A."/>
        </authorList>
    </citation>
    <scope>NUCLEOTIDE SEQUENCE</scope>
    <source>
        <strain evidence="2">AG2-2IIIB</strain>
    </source>
</reference>
<organism evidence="2 3">
    <name type="scientific">Rhizoctonia solani</name>
    <dbReference type="NCBI Taxonomy" id="456999"/>
    <lineage>
        <taxon>Eukaryota</taxon>
        <taxon>Fungi</taxon>
        <taxon>Dikarya</taxon>
        <taxon>Basidiomycota</taxon>
        <taxon>Agaricomycotina</taxon>
        <taxon>Agaricomycetes</taxon>
        <taxon>Cantharellales</taxon>
        <taxon>Ceratobasidiaceae</taxon>
        <taxon>Rhizoctonia</taxon>
    </lineage>
</organism>
<name>A0A8H3HLZ3_9AGAM</name>
<feature type="region of interest" description="Disordered" evidence="1">
    <location>
        <begin position="707"/>
        <end position="760"/>
    </location>
</feature>
<feature type="region of interest" description="Disordered" evidence="1">
    <location>
        <begin position="51"/>
        <end position="89"/>
    </location>
</feature>
<evidence type="ECO:0000313" key="2">
    <source>
        <dbReference type="EMBL" id="CAE6519648.1"/>
    </source>
</evidence>
<feature type="compositionally biased region" description="Polar residues" evidence="1">
    <location>
        <begin position="1"/>
        <end position="17"/>
    </location>
</feature>
<protein>
    <submittedName>
        <fullName evidence="2">Uncharacterized protein</fullName>
    </submittedName>
</protein>
<proteinExistence type="predicted"/>
<accession>A0A8H3HLZ3</accession>
<comment type="caution">
    <text evidence="2">The sequence shown here is derived from an EMBL/GenBank/DDBJ whole genome shotgun (WGS) entry which is preliminary data.</text>
</comment>
<evidence type="ECO:0000256" key="1">
    <source>
        <dbReference type="SAM" id="MobiDB-lite"/>
    </source>
</evidence>
<dbReference type="EMBL" id="CAJMWT010006740">
    <property type="protein sequence ID" value="CAE6519648.1"/>
    <property type="molecule type" value="Genomic_DNA"/>
</dbReference>
<gene>
    <name evidence="2" type="ORF">RDB_LOCUS163604</name>
</gene>
<dbReference type="Proteomes" id="UP000663843">
    <property type="component" value="Unassembled WGS sequence"/>
</dbReference>